<dbReference type="Pfam" id="PF07024">
    <property type="entry name" value="ImpE"/>
    <property type="match status" value="1"/>
</dbReference>
<dbReference type="InterPro" id="IPR009211">
    <property type="entry name" value="TagJ"/>
</dbReference>
<proteinExistence type="predicted"/>
<evidence type="ECO:0000313" key="1">
    <source>
        <dbReference type="EMBL" id="GGP73133.1"/>
    </source>
</evidence>
<dbReference type="EMBL" id="BMQW01000001">
    <property type="protein sequence ID" value="GGP73133.1"/>
    <property type="molecule type" value="Genomic_DNA"/>
</dbReference>
<organism evidence="1 2">
    <name type="scientific">Shewanella ulleungensis</name>
    <dbReference type="NCBI Taxonomy" id="2282699"/>
    <lineage>
        <taxon>Bacteria</taxon>
        <taxon>Pseudomonadati</taxon>
        <taxon>Pseudomonadota</taxon>
        <taxon>Gammaproteobacteria</taxon>
        <taxon>Alteromonadales</taxon>
        <taxon>Shewanellaceae</taxon>
        <taxon>Shewanella</taxon>
    </lineage>
</organism>
<protein>
    <submittedName>
        <fullName evidence="1">Protein of avirulence locus</fullName>
    </submittedName>
</protein>
<dbReference type="RefSeq" id="WP_188952301.1">
    <property type="nucleotide sequence ID" value="NZ_BMQW01000001.1"/>
</dbReference>
<dbReference type="InterPro" id="IPR011990">
    <property type="entry name" value="TPR-like_helical_dom_sf"/>
</dbReference>
<dbReference type="Proteomes" id="UP000654004">
    <property type="component" value="Unassembled WGS sequence"/>
</dbReference>
<sequence length="262" mass="29498">MKKIEQMLQNGQLQEAIQFIEAYLKDDPMNVDFKSKHVELLCINGELERADKQLNFLVQKHPDFLIGAANLRQLIRAEQARQDFMLGKAVPQLFATSDAHVEALMKLRLAMTDAKEDISECANNLESARPQVSLMLSDKMTEEVRDLDDTVGGFVEIFGTDGEFYLAQLSEIDYINFKPVTSLLEMVWRRVDLAIKNGPSGEAHIPMVYAGSETDAQKLGRETDWQEIATEVMTGKGLKMWFADDNAVALNQISKISTPVLQ</sequence>
<gene>
    <name evidence="1" type="ORF">GCM10009410_00800</name>
</gene>
<reference evidence="2" key="1">
    <citation type="journal article" date="2019" name="Int. J. Syst. Evol. Microbiol.">
        <title>The Global Catalogue of Microorganisms (GCM) 10K type strain sequencing project: providing services to taxonomists for standard genome sequencing and annotation.</title>
        <authorList>
            <consortium name="The Broad Institute Genomics Platform"/>
            <consortium name="The Broad Institute Genome Sequencing Center for Infectious Disease"/>
            <person name="Wu L."/>
            <person name="Ma J."/>
        </authorList>
    </citation>
    <scope>NUCLEOTIDE SEQUENCE [LARGE SCALE GENOMIC DNA]</scope>
    <source>
        <strain evidence="2">JCM 32305</strain>
    </source>
</reference>
<evidence type="ECO:0000313" key="2">
    <source>
        <dbReference type="Proteomes" id="UP000654004"/>
    </source>
</evidence>
<dbReference type="Gene3D" id="1.25.40.10">
    <property type="entry name" value="Tetratricopeptide repeat domain"/>
    <property type="match status" value="1"/>
</dbReference>
<dbReference type="SUPFAM" id="SSF144059">
    <property type="entry name" value="ImpE-like"/>
    <property type="match status" value="1"/>
</dbReference>
<comment type="caution">
    <text evidence="1">The sequence shown here is derived from an EMBL/GenBank/DDBJ whole genome shotgun (WGS) entry which is preliminary data.</text>
</comment>
<accession>A0ABQ2QE19</accession>
<keyword evidence="2" id="KW-1185">Reference proteome</keyword>
<name>A0ABQ2QE19_9GAMM</name>
<dbReference type="PIRSF" id="PIRSF029288">
    <property type="entry name" value="SciE_ImpE"/>
    <property type="match status" value="1"/>
</dbReference>